<evidence type="ECO:0000256" key="1">
    <source>
        <dbReference type="ARBA" id="ARBA00022614"/>
    </source>
</evidence>
<dbReference type="EMBL" id="CATOUU010000871">
    <property type="protein sequence ID" value="CAI9956161.1"/>
    <property type="molecule type" value="Genomic_DNA"/>
</dbReference>
<keyword evidence="1" id="KW-0433">Leucine-rich repeat</keyword>
<proteinExistence type="predicted"/>
<dbReference type="PANTHER" id="PTHR46652:SF3">
    <property type="entry name" value="LEUCINE-RICH REPEAT-CONTAINING PROTEIN 9"/>
    <property type="match status" value="1"/>
</dbReference>
<evidence type="ECO:0000313" key="3">
    <source>
        <dbReference type="EMBL" id="CAI9956161.1"/>
    </source>
</evidence>
<organism evidence="3">
    <name type="scientific">Hexamita inflata</name>
    <dbReference type="NCBI Taxonomy" id="28002"/>
    <lineage>
        <taxon>Eukaryota</taxon>
        <taxon>Metamonada</taxon>
        <taxon>Diplomonadida</taxon>
        <taxon>Hexamitidae</taxon>
        <taxon>Hexamitinae</taxon>
        <taxon>Hexamita</taxon>
    </lineage>
</organism>
<dbReference type="Proteomes" id="UP001642409">
    <property type="component" value="Unassembled WGS sequence"/>
</dbReference>
<dbReference type="PANTHER" id="PTHR46652">
    <property type="entry name" value="LEUCINE-RICH REPEAT AND IQ DOMAIN-CONTAINING PROTEIN 1-RELATED"/>
    <property type="match status" value="1"/>
</dbReference>
<keyword evidence="2" id="KW-0677">Repeat</keyword>
<comment type="caution">
    <text evidence="3">The sequence shown here is derived from an EMBL/GenBank/DDBJ whole genome shotgun (WGS) entry which is preliminary data.</text>
</comment>
<keyword evidence="5" id="KW-1185">Reference proteome</keyword>
<sequence length="336" mass="39611">MITNSLIDYEQTDYEKAMILLFEKHIKDKNLSINTSNKIRTFKFVEYFDITSLTLQNCYRLQLCNVPDNITKLCILNCDINTIFGLRMMRQLQFLSVSGNIIKEIQELRYLVKLVNLDVSYNMIEDIQYLKALVNLESLSLSNNKISSVSNLQTLTLLTYLNISNNKIPDIQPLQQLVNLRNLYVSNIVIGDIYVLQNMRKLNVLDISFNKIVDIYFLIYFRDLKSFRFNDNQIVRCPPLSLDFIQMDNNFLANQTNQSIPTQIQLLFANKLYFINDYIYLLIQIRIKRTKLDLKIKQLRQITRKYQTSAEKTHLRFSERVLAEMNAWSEIQSSCQ</sequence>
<reference evidence="3" key="1">
    <citation type="submission" date="2023-06" db="EMBL/GenBank/DDBJ databases">
        <authorList>
            <person name="Kurt Z."/>
        </authorList>
    </citation>
    <scope>NUCLEOTIDE SEQUENCE</scope>
</reference>
<dbReference type="SUPFAM" id="SSF52058">
    <property type="entry name" value="L domain-like"/>
    <property type="match status" value="1"/>
</dbReference>
<dbReference type="Pfam" id="PF12799">
    <property type="entry name" value="LRR_4"/>
    <property type="match status" value="1"/>
</dbReference>
<reference evidence="4 5" key="2">
    <citation type="submission" date="2024-07" db="EMBL/GenBank/DDBJ databases">
        <authorList>
            <person name="Akdeniz Z."/>
        </authorList>
    </citation>
    <scope>NUCLEOTIDE SEQUENCE [LARGE SCALE GENOMIC DNA]</scope>
</reference>
<evidence type="ECO:0000313" key="4">
    <source>
        <dbReference type="EMBL" id="CAL6015117.1"/>
    </source>
</evidence>
<dbReference type="InterPro" id="IPR032675">
    <property type="entry name" value="LRR_dom_sf"/>
</dbReference>
<name>A0AA86QBS6_9EUKA</name>
<accession>A0AA86QBS6</accession>
<evidence type="ECO:0000313" key="5">
    <source>
        <dbReference type="Proteomes" id="UP001642409"/>
    </source>
</evidence>
<dbReference type="InterPro" id="IPR050836">
    <property type="entry name" value="SDS22/Internalin_LRR"/>
</dbReference>
<dbReference type="InterPro" id="IPR001611">
    <property type="entry name" value="Leu-rich_rpt"/>
</dbReference>
<evidence type="ECO:0000256" key="2">
    <source>
        <dbReference type="ARBA" id="ARBA00022737"/>
    </source>
</evidence>
<dbReference type="Gene3D" id="3.80.10.10">
    <property type="entry name" value="Ribonuclease Inhibitor"/>
    <property type="match status" value="1"/>
</dbReference>
<dbReference type="InterPro" id="IPR025875">
    <property type="entry name" value="Leu-rich_rpt_4"/>
</dbReference>
<protein>
    <submittedName>
        <fullName evidence="3">Uncharacterized protein</fullName>
    </submittedName>
</protein>
<dbReference type="AlphaFoldDB" id="A0AA86QBS6"/>
<dbReference type="PROSITE" id="PS51450">
    <property type="entry name" value="LRR"/>
    <property type="match status" value="4"/>
</dbReference>
<dbReference type="SMART" id="SM00365">
    <property type="entry name" value="LRR_SD22"/>
    <property type="match status" value="4"/>
</dbReference>
<gene>
    <name evidence="4" type="ORF">HINF_LOCUS24594</name>
    <name evidence="3" type="ORF">HINF_LOCUS43806</name>
</gene>
<dbReference type="EMBL" id="CAXDID020000072">
    <property type="protein sequence ID" value="CAL6015117.1"/>
    <property type="molecule type" value="Genomic_DNA"/>
</dbReference>